<protein>
    <submittedName>
        <fullName evidence="1">Uncharacterized protein</fullName>
    </submittedName>
</protein>
<keyword evidence="2" id="KW-1185">Reference proteome</keyword>
<evidence type="ECO:0000313" key="1">
    <source>
        <dbReference type="EMBL" id="MED6176997.1"/>
    </source>
</evidence>
<reference evidence="1 2" key="1">
    <citation type="journal article" date="2023" name="Plants (Basel)">
        <title>Bridging the Gap: Combining Genomics and Transcriptomics Approaches to Understand Stylosanthes scabra, an Orphan Legume from the Brazilian Caatinga.</title>
        <authorList>
            <person name="Ferreira-Neto J.R.C."/>
            <person name="da Silva M.D."/>
            <person name="Binneck E."/>
            <person name="de Melo N.F."/>
            <person name="da Silva R.H."/>
            <person name="de Melo A.L.T.M."/>
            <person name="Pandolfi V."/>
            <person name="Bustamante F.O."/>
            <person name="Brasileiro-Vidal A.C."/>
            <person name="Benko-Iseppon A.M."/>
        </authorList>
    </citation>
    <scope>NUCLEOTIDE SEQUENCE [LARGE SCALE GENOMIC DNA]</scope>
    <source>
        <tissue evidence="1">Leaves</tissue>
    </source>
</reference>
<comment type="caution">
    <text evidence="1">The sequence shown here is derived from an EMBL/GenBank/DDBJ whole genome shotgun (WGS) entry which is preliminary data.</text>
</comment>
<proteinExistence type="predicted"/>
<organism evidence="1 2">
    <name type="scientific">Stylosanthes scabra</name>
    <dbReference type="NCBI Taxonomy" id="79078"/>
    <lineage>
        <taxon>Eukaryota</taxon>
        <taxon>Viridiplantae</taxon>
        <taxon>Streptophyta</taxon>
        <taxon>Embryophyta</taxon>
        <taxon>Tracheophyta</taxon>
        <taxon>Spermatophyta</taxon>
        <taxon>Magnoliopsida</taxon>
        <taxon>eudicotyledons</taxon>
        <taxon>Gunneridae</taxon>
        <taxon>Pentapetalae</taxon>
        <taxon>rosids</taxon>
        <taxon>fabids</taxon>
        <taxon>Fabales</taxon>
        <taxon>Fabaceae</taxon>
        <taxon>Papilionoideae</taxon>
        <taxon>50 kb inversion clade</taxon>
        <taxon>dalbergioids sensu lato</taxon>
        <taxon>Dalbergieae</taxon>
        <taxon>Pterocarpus clade</taxon>
        <taxon>Stylosanthes</taxon>
    </lineage>
</organism>
<gene>
    <name evidence="1" type="ORF">PIB30_093547</name>
</gene>
<dbReference type="EMBL" id="JASCZI010153038">
    <property type="protein sequence ID" value="MED6176997.1"/>
    <property type="molecule type" value="Genomic_DNA"/>
</dbReference>
<accession>A0ABU6VVJ4</accession>
<dbReference type="Proteomes" id="UP001341840">
    <property type="component" value="Unassembled WGS sequence"/>
</dbReference>
<name>A0ABU6VVJ4_9FABA</name>
<sequence>ACLESMDVMFGGDLVSFLGSWMGHVWDLACTKPKRDLSVDFWRPWDLGVSHVWAMSLNVTLMLPWRSFGSL</sequence>
<feature type="non-terminal residue" evidence="1">
    <location>
        <position position="1"/>
    </location>
</feature>
<evidence type="ECO:0000313" key="2">
    <source>
        <dbReference type="Proteomes" id="UP001341840"/>
    </source>
</evidence>